<comment type="caution">
    <text evidence="1">The sequence shown here is derived from an EMBL/GenBank/DDBJ whole genome shotgun (WGS) entry which is preliminary data.</text>
</comment>
<organism evidence="1 2">
    <name type="scientific">Pseudomonas extremaustralis</name>
    <dbReference type="NCBI Taxonomy" id="359110"/>
    <lineage>
        <taxon>Bacteria</taxon>
        <taxon>Pseudomonadati</taxon>
        <taxon>Pseudomonadota</taxon>
        <taxon>Gammaproteobacteria</taxon>
        <taxon>Pseudomonadales</taxon>
        <taxon>Pseudomonadaceae</taxon>
        <taxon>Pseudomonas</taxon>
    </lineage>
</organism>
<dbReference type="EMBL" id="VTFH01000007">
    <property type="protein sequence ID" value="KAA8557239.1"/>
    <property type="molecule type" value="Genomic_DNA"/>
</dbReference>
<accession>A0A5M9IN76</accession>
<evidence type="ECO:0000313" key="1">
    <source>
        <dbReference type="EMBL" id="KAA8557239.1"/>
    </source>
</evidence>
<evidence type="ECO:0000313" key="2">
    <source>
        <dbReference type="Proteomes" id="UP000323425"/>
    </source>
</evidence>
<name>A0A5M9IN76_9PSED</name>
<reference evidence="1 2" key="1">
    <citation type="journal article" date="2018" name="Plant Biotechnol. Rep.">
        <title>Diversity and antifungal activity of endophytic bacteria associated with Panax ginseng seedlings.</title>
        <authorList>
            <person name="Park J.M."/>
            <person name="Hong C.E."/>
            <person name="Jo S.H."/>
        </authorList>
    </citation>
    <scope>NUCLEOTIDE SEQUENCE [LARGE SCALE GENOMIC DNA]</scope>
    <source>
        <strain evidence="1 2">PgKB38</strain>
    </source>
</reference>
<dbReference type="Proteomes" id="UP000323425">
    <property type="component" value="Unassembled WGS sequence"/>
</dbReference>
<gene>
    <name evidence="1" type="ORF">FX985_06441</name>
</gene>
<dbReference type="AlphaFoldDB" id="A0A5M9IN76"/>
<protein>
    <submittedName>
        <fullName evidence="1">Uncharacterized protein</fullName>
    </submittedName>
</protein>
<sequence length="149" mass="16357">MLQQARFDFTQFDTQAMQFHLMVNAPGVFDYAIVAITRQVAGAVQAFAFYERVGDETLGGQHRTTVITARQADTPQVQLAQHADRGGLEVVVEDVAAEVGNRTANRYGVTALFNAGPVSHVDGGFGRAIEVVERGLRKFGEDLLLRIHR</sequence>
<dbReference type="AntiFam" id="ANF00178">
    <property type="entry name" value="Shadow ORF (opposite dhbF)"/>
</dbReference>
<proteinExistence type="predicted"/>